<dbReference type="SMART" id="SM00487">
    <property type="entry name" value="DEXDc"/>
    <property type="match status" value="1"/>
</dbReference>
<dbReference type="GO" id="GO:0043138">
    <property type="term" value="F:3'-5' DNA helicase activity"/>
    <property type="evidence" value="ECO:0007669"/>
    <property type="project" value="UniProtKB-EC"/>
</dbReference>
<comment type="caution">
    <text evidence="8">The sequence shown here is derived from an EMBL/GenBank/DDBJ whole genome shotgun (WGS) entry which is preliminary data.</text>
</comment>
<dbReference type="InterPro" id="IPR011545">
    <property type="entry name" value="DEAD/DEAH_box_helicase_dom"/>
</dbReference>
<protein>
    <recommendedName>
        <fullName evidence="5">DNA 3'-5' helicase</fullName>
        <ecNumber evidence="5">5.6.2.4</ecNumber>
    </recommendedName>
</protein>
<dbReference type="PROSITE" id="PS51194">
    <property type="entry name" value="HELICASE_CTER"/>
    <property type="match status" value="1"/>
</dbReference>
<evidence type="ECO:0000256" key="1">
    <source>
        <dbReference type="ARBA" id="ARBA00005446"/>
    </source>
</evidence>
<feature type="domain" description="Helicase C-terminal" evidence="7">
    <location>
        <begin position="381"/>
        <end position="528"/>
    </location>
</feature>
<dbReference type="InterPro" id="IPR027417">
    <property type="entry name" value="P-loop_NTPase"/>
</dbReference>
<keyword evidence="2" id="KW-0547">Nucleotide-binding</keyword>
<dbReference type="GO" id="GO:0003676">
    <property type="term" value="F:nucleic acid binding"/>
    <property type="evidence" value="ECO:0007669"/>
    <property type="project" value="InterPro"/>
</dbReference>
<dbReference type="Gene3D" id="3.40.50.300">
    <property type="entry name" value="P-loop containing nucleotide triphosphate hydrolases"/>
    <property type="match status" value="2"/>
</dbReference>
<evidence type="ECO:0000256" key="2">
    <source>
        <dbReference type="ARBA" id="ARBA00022741"/>
    </source>
</evidence>
<keyword evidence="3" id="KW-0067">ATP-binding</keyword>
<dbReference type="Proteomes" id="UP000722485">
    <property type="component" value="Unassembled WGS sequence"/>
</dbReference>
<comment type="similarity">
    <text evidence="1">Belongs to the helicase family. RecQ subfamily.</text>
</comment>
<accession>A0A9P5LA55</accession>
<evidence type="ECO:0000259" key="7">
    <source>
        <dbReference type="PROSITE" id="PS51194"/>
    </source>
</evidence>
<evidence type="ECO:0000256" key="5">
    <source>
        <dbReference type="ARBA" id="ARBA00034808"/>
    </source>
</evidence>
<dbReference type="AlphaFoldDB" id="A0A9P5LA55"/>
<proteinExistence type="inferred from homology"/>
<reference evidence="8" key="1">
    <citation type="submission" date="2020-03" db="EMBL/GenBank/DDBJ databases">
        <title>Draft Genome Sequence of Cylindrodendrum hubeiense.</title>
        <authorList>
            <person name="Buettner E."/>
            <person name="Kellner H."/>
        </authorList>
    </citation>
    <scope>NUCLEOTIDE SEQUENCE</scope>
    <source>
        <strain evidence="8">IHI 201604</strain>
    </source>
</reference>
<name>A0A9P5LA55_9HYPO</name>
<dbReference type="Pfam" id="PF00271">
    <property type="entry name" value="Helicase_C"/>
    <property type="match status" value="1"/>
</dbReference>
<dbReference type="EMBL" id="JAANBB010000590">
    <property type="protein sequence ID" value="KAF7538557.1"/>
    <property type="molecule type" value="Genomic_DNA"/>
</dbReference>
<dbReference type="GO" id="GO:0009378">
    <property type="term" value="F:four-way junction helicase activity"/>
    <property type="evidence" value="ECO:0007669"/>
    <property type="project" value="TreeGrafter"/>
</dbReference>
<evidence type="ECO:0000313" key="8">
    <source>
        <dbReference type="EMBL" id="KAF7538557.1"/>
    </source>
</evidence>
<evidence type="ECO:0000313" key="9">
    <source>
        <dbReference type="Proteomes" id="UP000722485"/>
    </source>
</evidence>
<dbReference type="GO" id="GO:0005694">
    <property type="term" value="C:chromosome"/>
    <property type="evidence" value="ECO:0007669"/>
    <property type="project" value="TreeGrafter"/>
</dbReference>
<evidence type="ECO:0000256" key="3">
    <source>
        <dbReference type="ARBA" id="ARBA00022840"/>
    </source>
</evidence>
<dbReference type="SMART" id="SM00490">
    <property type="entry name" value="HELICc"/>
    <property type="match status" value="1"/>
</dbReference>
<gene>
    <name evidence="8" type="ORF">G7Z17_g12604</name>
</gene>
<evidence type="ECO:0000259" key="6">
    <source>
        <dbReference type="PROSITE" id="PS51192"/>
    </source>
</evidence>
<dbReference type="Pfam" id="PF00270">
    <property type="entry name" value="DEAD"/>
    <property type="match status" value="1"/>
</dbReference>
<keyword evidence="9" id="KW-1185">Reference proteome</keyword>
<dbReference type="PANTHER" id="PTHR13710">
    <property type="entry name" value="DNA HELICASE RECQ FAMILY MEMBER"/>
    <property type="match status" value="1"/>
</dbReference>
<dbReference type="GO" id="GO:0000724">
    <property type="term" value="P:double-strand break repair via homologous recombination"/>
    <property type="evidence" value="ECO:0007669"/>
    <property type="project" value="TreeGrafter"/>
</dbReference>
<dbReference type="InterPro" id="IPR001650">
    <property type="entry name" value="Helicase_C-like"/>
</dbReference>
<dbReference type="PROSITE" id="PS51192">
    <property type="entry name" value="HELICASE_ATP_BIND_1"/>
    <property type="match status" value="1"/>
</dbReference>
<evidence type="ECO:0000256" key="4">
    <source>
        <dbReference type="ARBA" id="ARBA00034617"/>
    </source>
</evidence>
<feature type="domain" description="Helicase ATP-binding" evidence="6">
    <location>
        <begin position="177"/>
        <end position="346"/>
    </location>
</feature>
<dbReference type="PANTHER" id="PTHR13710:SF154">
    <property type="entry name" value="RECQ HELICASE, PUTATIVE (AFU_ORTHOLOGUE AFUA_6G14720)-RELATED"/>
    <property type="match status" value="1"/>
</dbReference>
<sequence length="577" mass="64141">MTNRKNTWLKPGAGKIAKLIGQTLWKAVKGGDGQVMHELSGIRGPSDKLGPYRHIAIEFGRRIKGLVIRQNELDAVGVGGDNDNDEHVDLLTGESHQVMKILRPLIAEKDTIIITGNHPPPQRTQGLERDSSDNSSIVAVPVNELRVNLRLKRLLGEGASWKSEQQREGIYHIMAMRNNSTRSDMLIVVLPIGGGKSIFFLLPALLEEEGGPGGSMNIIVVPFVALAEDLVTRARDFGIDCMRWRSEVEEERTERQRDARLVVVSADVAVSEAFMAYVESIRARGLLGTMFFDESHTIILDVGYRERLGLLVGLHRYRCPLIMLTATLPVSMEGWFRERMLAQDAAIIRAPTARANIRYSVETIKPSKTGVEDGVVVAIGRIEARMETSQRGVIYCRSIKECEALAGRVGCGYYHGKMLSEEREAALQNWVNGRGGQRWIVATTGLGTGVDIQGVIGVIHMRQPYGIVDFAQQTGRGGRRKGEIVDSIIVTDGIPPWHNEFGSDVDQENREAVEAFIDSTDCHRMMLARVDGKCSYRGCVLPVMMMALVSSTVRQVVKDKFGIDIQEEEERYHTWVN</sequence>
<organism evidence="8 9">
    <name type="scientific">Cylindrodendrum hubeiense</name>
    <dbReference type="NCBI Taxonomy" id="595255"/>
    <lineage>
        <taxon>Eukaryota</taxon>
        <taxon>Fungi</taxon>
        <taxon>Dikarya</taxon>
        <taxon>Ascomycota</taxon>
        <taxon>Pezizomycotina</taxon>
        <taxon>Sordariomycetes</taxon>
        <taxon>Hypocreomycetidae</taxon>
        <taxon>Hypocreales</taxon>
        <taxon>Nectriaceae</taxon>
        <taxon>Cylindrodendrum</taxon>
    </lineage>
</organism>
<dbReference type="GO" id="GO:0005737">
    <property type="term" value="C:cytoplasm"/>
    <property type="evidence" value="ECO:0007669"/>
    <property type="project" value="TreeGrafter"/>
</dbReference>
<comment type="catalytic activity">
    <reaction evidence="4">
        <text>Couples ATP hydrolysis with the unwinding of duplex DNA by translocating in the 3'-5' direction.</text>
        <dbReference type="EC" id="5.6.2.4"/>
    </reaction>
</comment>
<dbReference type="GO" id="GO:0005524">
    <property type="term" value="F:ATP binding"/>
    <property type="evidence" value="ECO:0007669"/>
    <property type="project" value="UniProtKB-KW"/>
</dbReference>
<dbReference type="EC" id="5.6.2.4" evidence="5"/>
<dbReference type="OrthoDB" id="3522001at2759"/>
<dbReference type="SUPFAM" id="SSF52540">
    <property type="entry name" value="P-loop containing nucleoside triphosphate hydrolases"/>
    <property type="match status" value="1"/>
</dbReference>
<dbReference type="InterPro" id="IPR014001">
    <property type="entry name" value="Helicase_ATP-bd"/>
</dbReference>